<name>A0A3D9FJF7_9SPHN</name>
<keyword evidence="1" id="KW-0732">Signal</keyword>
<evidence type="ECO:0000313" key="4">
    <source>
        <dbReference type="Proteomes" id="UP000256310"/>
    </source>
</evidence>
<feature type="domain" description="Beta-lactamase-related" evidence="2">
    <location>
        <begin position="124"/>
        <end position="406"/>
    </location>
</feature>
<evidence type="ECO:0000259" key="2">
    <source>
        <dbReference type="Pfam" id="PF00144"/>
    </source>
</evidence>
<dbReference type="PANTHER" id="PTHR43283:SF7">
    <property type="entry name" value="BETA-LACTAMASE-RELATED DOMAIN-CONTAINING PROTEIN"/>
    <property type="match status" value="1"/>
</dbReference>
<organism evidence="3 4">
    <name type="scientific">Parasphingopyxis lamellibrachiae</name>
    <dbReference type="NCBI Taxonomy" id="680125"/>
    <lineage>
        <taxon>Bacteria</taxon>
        <taxon>Pseudomonadati</taxon>
        <taxon>Pseudomonadota</taxon>
        <taxon>Alphaproteobacteria</taxon>
        <taxon>Sphingomonadales</taxon>
        <taxon>Sphingomonadaceae</taxon>
        <taxon>Parasphingopyxis</taxon>
    </lineage>
</organism>
<reference evidence="3 4" key="1">
    <citation type="submission" date="2018-07" db="EMBL/GenBank/DDBJ databases">
        <title>Genomic Encyclopedia of Type Strains, Phase IV (KMG-IV): sequencing the most valuable type-strain genomes for metagenomic binning, comparative biology and taxonomic classification.</title>
        <authorList>
            <person name="Goeker M."/>
        </authorList>
    </citation>
    <scope>NUCLEOTIDE SEQUENCE [LARGE SCALE GENOMIC DNA]</scope>
    <source>
        <strain evidence="3 4">DSM 26725</strain>
    </source>
</reference>
<dbReference type="SUPFAM" id="SSF56601">
    <property type="entry name" value="beta-lactamase/transpeptidase-like"/>
    <property type="match status" value="1"/>
</dbReference>
<dbReference type="InterPro" id="IPR012338">
    <property type="entry name" value="Beta-lactam/transpept-like"/>
</dbReference>
<dbReference type="EMBL" id="QRDP01000004">
    <property type="protein sequence ID" value="RED17788.1"/>
    <property type="molecule type" value="Genomic_DNA"/>
</dbReference>
<dbReference type="Gene3D" id="3.40.710.10">
    <property type="entry name" value="DD-peptidase/beta-lactamase superfamily"/>
    <property type="match status" value="1"/>
</dbReference>
<comment type="caution">
    <text evidence="3">The sequence shown here is derived from an EMBL/GenBank/DDBJ whole genome shotgun (WGS) entry which is preliminary data.</text>
</comment>
<dbReference type="Pfam" id="PF00144">
    <property type="entry name" value="Beta-lactamase"/>
    <property type="match status" value="1"/>
</dbReference>
<sequence length="435" mass="47746">MRIWLAGLALGGMALLGAPVAAQDNPASAAETDPAAMEWMRGAPPLANRLVRRDDGSFYQFPRTRWSFSNMRMLFPTANIGRGNGPQSNLPENHRGDLDAVSFVPLGGSEPMRWDEALQRSYADAILVLHRGTIVYERYFGVTGRHTPHMSFSMTKSYIGTVAAMLMAEGLLDENETVAHYIPELEDSGFGDATVRQVADMTTAIDYSEDYTDPQSEVFAYAIAGGIFARPEGFSGPDGYYNYLPTLRKEGEHGARFTYRSVNTEVLGWLIARVTGRSAVDVVAERIWSRIGAENDGYMMVDSHGTGWAAGGLNATLRDHARFGEMMRRNGNFNGIQIVPEAVVQQIHRGGSREDFAPAGYTTLPGWSYRDQWWVSHNGAFAARGVHGQTIYIDPAAEMVIVRLASHPMAANAHIDPVSLPAYQAIADHLARQGN</sequence>
<proteinExistence type="predicted"/>
<dbReference type="Proteomes" id="UP000256310">
    <property type="component" value="Unassembled WGS sequence"/>
</dbReference>
<dbReference type="AlphaFoldDB" id="A0A3D9FJF7"/>
<dbReference type="InterPro" id="IPR001466">
    <property type="entry name" value="Beta-lactam-related"/>
</dbReference>
<dbReference type="InterPro" id="IPR050789">
    <property type="entry name" value="Diverse_Enzym_Activities"/>
</dbReference>
<evidence type="ECO:0000313" key="3">
    <source>
        <dbReference type="EMBL" id="RED17788.1"/>
    </source>
</evidence>
<evidence type="ECO:0000256" key="1">
    <source>
        <dbReference type="SAM" id="SignalP"/>
    </source>
</evidence>
<dbReference type="RefSeq" id="WP_245953867.1">
    <property type="nucleotide sequence ID" value="NZ_QRDP01000004.1"/>
</dbReference>
<gene>
    <name evidence="3" type="ORF">DFR46_2842</name>
</gene>
<keyword evidence="4" id="KW-1185">Reference proteome</keyword>
<dbReference type="PANTHER" id="PTHR43283">
    <property type="entry name" value="BETA-LACTAMASE-RELATED"/>
    <property type="match status" value="1"/>
</dbReference>
<feature type="signal peptide" evidence="1">
    <location>
        <begin position="1"/>
        <end position="29"/>
    </location>
</feature>
<feature type="chain" id="PRO_5017601462" description="Beta-lactamase-related domain-containing protein" evidence="1">
    <location>
        <begin position="30"/>
        <end position="435"/>
    </location>
</feature>
<accession>A0A3D9FJF7</accession>
<protein>
    <recommendedName>
        <fullName evidence="2">Beta-lactamase-related domain-containing protein</fullName>
    </recommendedName>
</protein>